<dbReference type="InterPro" id="IPR011990">
    <property type="entry name" value="TPR-like_helical_dom_sf"/>
</dbReference>
<protein>
    <recommendedName>
        <fullName evidence="5">Tetratricopeptide repeat protein</fullName>
    </recommendedName>
</protein>
<sequence length="39" mass="4477">MGEYDKAEKYYNHLLTELPPGDKDLGPCYHNLGMIANHK</sequence>
<evidence type="ECO:0000313" key="2">
    <source>
        <dbReference type="EMBL" id="CAF4986765.1"/>
    </source>
</evidence>
<dbReference type="AlphaFoldDB" id="A0A821V3X0"/>
<dbReference type="Gene3D" id="1.25.40.10">
    <property type="entry name" value="Tetratricopeptide repeat domain"/>
    <property type="match status" value="1"/>
</dbReference>
<evidence type="ECO:0000313" key="1">
    <source>
        <dbReference type="EMBL" id="CAF4900138.1"/>
    </source>
</evidence>
<dbReference type="Proteomes" id="UP000663873">
    <property type="component" value="Unassembled WGS sequence"/>
</dbReference>
<dbReference type="EMBL" id="CAJOBR010074689">
    <property type="protein sequence ID" value="CAF5109214.1"/>
    <property type="molecule type" value="Genomic_DNA"/>
</dbReference>
<feature type="non-terminal residue" evidence="1">
    <location>
        <position position="39"/>
    </location>
</feature>
<dbReference type="Proteomes" id="UP000663848">
    <property type="component" value="Unassembled WGS sequence"/>
</dbReference>
<reference evidence="1" key="1">
    <citation type="submission" date="2021-02" db="EMBL/GenBank/DDBJ databases">
        <authorList>
            <person name="Nowell W R."/>
        </authorList>
    </citation>
    <scope>NUCLEOTIDE SEQUENCE</scope>
</reference>
<organism evidence="1 4">
    <name type="scientific">Rotaria socialis</name>
    <dbReference type="NCBI Taxonomy" id="392032"/>
    <lineage>
        <taxon>Eukaryota</taxon>
        <taxon>Metazoa</taxon>
        <taxon>Spiralia</taxon>
        <taxon>Gnathifera</taxon>
        <taxon>Rotifera</taxon>
        <taxon>Eurotatoria</taxon>
        <taxon>Bdelloidea</taxon>
        <taxon>Philodinida</taxon>
        <taxon>Philodinidae</taxon>
        <taxon>Rotaria</taxon>
    </lineage>
</organism>
<name>A0A821V3X0_9BILA</name>
<keyword evidence="4" id="KW-1185">Reference proteome</keyword>
<evidence type="ECO:0000313" key="4">
    <source>
        <dbReference type="Proteomes" id="UP000663873"/>
    </source>
</evidence>
<evidence type="ECO:0008006" key="5">
    <source>
        <dbReference type="Google" id="ProtNLM"/>
    </source>
</evidence>
<dbReference type="EMBL" id="CAJOBP010076478">
    <property type="protein sequence ID" value="CAF4900138.1"/>
    <property type="molecule type" value="Genomic_DNA"/>
</dbReference>
<accession>A0A821V3X0</accession>
<proteinExistence type="predicted"/>
<dbReference type="EMBL" id="CAJOBP010105050">
    <property type="protein sequence ID" value="CAF4986765.1"/>
    <property type="molecule type" value="Genomic_DNA"/>
</dbReference>
<evidence type="ECO:0000313" key="3">
    <source>
        <dbReference type="EMBL" id="CAF5109214.1"/>
    </source>
</evidence>
<gene>
    <name evidence="3" type="ORF">QYT958_LOCUS45317</name>
    <name evidence="1" type="ORF">UJA718_LOCUS45481</name>
    <name evidence="2" type="ORF">UJA718_LOCUS49599</name>
</gene>
<comment type="caution">
    <text evidence="1">The sequence shown here is derived from an EMBL/GenBank/DDBJ whole genome shotgun (WGS) entry which is preliminary data.</text>
</comment>